<keyword evidence="1 4" id="KW-0479">Metal-binding</keyword>
<keyword evidence="2 4" id="KW-0863">Zinc-finger</keyword>
<comment type="caution">
    <text evidence="6">The sequence shown here is derived from an EMBL/GenBank/DDBJ whole genome shotgun (WGS) entry which is preliminary data.</text>
</comment>
<proteinExistence type="predicted"/>
<dbReference type="PROSITE" id="PS50103">
    <property type="entry name" value="ZF_C3H1"/>
    <property type="match status" value="1"/>
</dbReference>
<feature type="zinc finger region" description="C3H1-type" evidence="4">
    <location>
        <begin position="51"/>
        <end position="78"/>
    </location>
</feature>
<dbReference type="GO" id="GO:0005689">
    <property type="term" value="C:U12-type spliceosomal complex"/>
    <property type="evidence" value="ECO:0007669"/>
    <property type="project" value="TreeGrafter"/>
</dbReference>
<dbReference type="SUPFAM" id="SSF57667">
    <property type="entry name" value="beta-beta-alpha zinc fingers"/>
    <property type="match status" value="1"/>
</dbReference>
<dbReference type="InterPro" id="IPR036236">
    <property type="entry name" value="Znf_C2H2_sf"/>
</dbReference>
<dbReference type="GO" id="GO:0008270">
    <property type="term" value="F:zinc ion binding"/>
    <property type="evidence" value="ECO:0007669"/>
    <property type="project" value="UniProtKB-KW"/>
</dbReference>
<sequence length="322" mass="37975">MGKKYYCDYCEKTMSSAPMIIKTHNKGMAHQKLVGEHYKQFKDAKTILEEESNKKTCLKYLKGECQFGTMCRFSHYTRDELCLLKQIVDAKNNESVSNQPSFKELYDKLQSDKCEYFENKNALVDKNGITHMLPWNYNAVFEQYGDKLPPSLKKFKSDDFINTLLLNLQIAKSTNAIEKIMKNKNGYLLIVMNNTENEKPISRTNYDHLARKERIKSLKLLKEHNARVQEIMDFLKDHRVTTMYVLDEINRIKRDHQVKDELREMVTYLERPEREADKELVLSLFSVMKKERQEQNFDVFKKRPNSGIINIIKDPFNDGVVK</sequence>
<gene>
    <name evidence="6" type="ORF">DCHRY22_LOCUS10237</name>
</gene>
<dbReference type="InterPro" id="IPR000571">
    <property type="entry name" value="Znf_CCCH"/>
</dbReference>
<name>A0A8J2QYB5_9NEOP</name>
<feature type="domain" description="C3H1-type" evidence="5">
    <location>
        <begin position="51"/>
        <end position="78"/>
    </location>
</feature>
<dbReference type="Proteomes" id="UP000789524">
    <property type="component" value="Unassembled WGS sequence"/>
</dbReference>
<dbReference type="AlphaFoldDB" id="A0A8J2QYB5"/>
<dbReference type="Pfam" id="PF06220">
    <property type="entry name" value="zf-U1"/>
    <property type="match status" value="1"/>
</dbReference>
<dbReference type="Gene3D" id="3.30.160.60">
    <property type="entry name" value="Classic Zinc Finger"/>
    <property type="match status" value="1"/>
</dbReference>
<dbReference type="Gene3D" id="4.10.1000.10">
    <property type="entry name" value="Zinc finger, CCCH-type"/>
    <property type="match status" value="1"/>
</dbReference>
<keyword evidence="3 4" id="KW-0862">Zinc</keyword>
<dbReference type="OrthoDB" id="2417221at2759"/>
<dbReference type="EMBL" id="CAKASE010000069">
    <property type="protein sequence ID" value="CAG9572909.1"/>
    <property type="molecule type" value="Genomic_DNA"/>
</dbReference>
<evidence type="ECO:0000256" key="4">
    <source>
        <dbReference type="PROSITE-ProRule" id="PRU00723"/>
    </source>
</evidence>
<evidence type="ECO:0000313" key="7">
    <source>
        <dbReference type="Proteomes" id="UP000789524"/>
    </source>
</evidence>
<evidence type="ECO:0000256" key="2">
    <source>
        <dbReference type="ARBA" id="ARBA00022771"/>
    </source>
</evidence>
<keyword evidence="7" id="KW-1185">Reference proteome</keyword>
<evidence type="ECO:0000256" key="3">
    <source>
        <dbReference type="ARBA" id="ARBA00022833"/>
    </source>
</evidence>
<accession>A0A8J2QYB5</accession>
<dbReference type="PANTHER" id="PTHR16465:SF0">
    <property type="entry name" value="ZINC FINGER MATRIN-TYPE PROTEIN 5"/>
    <property type="match status" value="1"/>
</dbReference>
<dbReference type="GO" id="GO:0003676">
    <property type="term" value="F:nucleic acid binding"/>
    <property type="evidence" value="ECO:0007669"/>
    <property type="project" value="InterPro"/>
</dbReference>
<dbReference type="PANTHER" id="PTHR16465">
    <property type="entry name" value="NUCLEASE-RELATED"/>
    <property type="match status" value="1"/>
</dbReference>
<dbReference type="SMART" id="SM00451">
    <property type="entry name" value="ZnF_U1"/>
    <property type="match status" value="1"/>
</dbReference>
<evidence type="ECO:0000259" key="5">
    <source>
        <dbReference type="PROSITE" id="PS50103"/>
    </source>
</evidence>
<organism evidence="6 7">
    <name type="scientific">Danaus chrysippus</name>
    <name type="common">African queen</name>
    <dbReference type="NCBI Taxonomy" id="151541"/>
    <lineage>
        <taxon>Eukaryota</taxon>
        <taxon>Metazoa</taxon>
        <taxon>Ecdysozoa</taxon>
        <taxon>Arthropoda</taxon>
        <taxon>Hexapoda</taxon>
        <taxon>Insecta</taxon>
        <taxon>Pterygota</taxon>
        <taxon>Neoptera</taxon>
        <taxon>Endopterygota</taxon>
        <taxon>Lepidoptera</taxon>
        <taxon>Glossata</taxon>
        <taxon>Ditrysia</taxon>
        <taxon>Papilionoidea</taxon>
        <taxon>Nymphalidae</taxon>
        <taxon>Danainae</taxon>
        <taxon>Danaini</taxon>
        <taxon>Danaina</taxon>
        <taxon>Danaus</taxon>
        <taxon>Anosia</taxon>
    </lineage>
</organism>
<protein>
    <submittedName>
        <fullName evidence="6">(African queen) hypothetical protein</fullName>
    </submittedName>
</protein>
<evidence type="ECO:0000313" key="6">
    <source>
        <dbReference type="EMBL" id="CAG9572909.1"/>
    </source>
</evidence>
<evidence type="ECO:0000256" key="1">
    <source>
        <dbReference type="ARBA" id="ARBA00022723"/>
    </source>
</evidence>
<reference evidence="6" key="1">
    <citation type="submission" date="2021-09" db="EMBL/GenBank/DDBJ databases">
        <authorList>
            <person name="Martin H S."/>
        </authorList>
    </citation>
    <scope>NUCLEOTIDE SEQUENCE</scope>
</reference>
<dbReference type="InterPro" id="IPR013085">
    <property type="entry name" value="U1-CZ_Znf_C2H2"/>
</dbReference>
<dbReference type="InterPro" id="IPR003604">
    <property type="entry name" value="Matrin/U1-like-C_Znf_C2H2"/>
</dbReference>